<dbReference type="RefSeq" id="WP_219850325.1">
    <property type="nucleotide sequence ID" value="NZ_CP059491.1"/>
</dbReference>
<feature type="region of interest" description="Disordered" evidence="1">
    <location>
        <begin position="1"/>
        <end position="31"/>
    </location>
</feature>
<reference evidence="4" key="1">
    <citation type="submission" date="2020-07" db="EMBL/GenBank/DDBJ databases">
        <title>novel species isolated from the respiratory tract of Marmot.</title>
        <authorList>
            <person name="Zhang G."/>
        </authorList>
    </citation>
    <scope>NUCLEOTIDE SEQUENCE [LARGE SCALE GENOMIC DNA]</scope>
    <source>
        <strain evidence="4">686</strain>
    </source>
</reference>
<sequence length="420" mass="46713">MSVDVPSRVNEQVPPPQPSAPAVPRRHRAAEQRGRRIGRLLKIYNRLREPSEDELAELGRRFLTRDEPAAALVAAMRAPRGSAGRVTMRQFEDALAGSMPDDAPDVLRDFFARVEDTPEWVDPELCERGAAVYRRLGQNANDVLLQLSLIGGYRFGGPADLLVETGGLTGNTVIRRLGETQTWAIAVGAPGGMTRSGEGWRLTVHVRLMHALVNERYEHNGRWDIEQWGLPINQTDLAATLNLFSGALMMGVRALGVPVGHDDSRALMHLWKYVGWLIGVDDDWLFDAERDQHQLSYAVLLAQHDVTDAGAALTTAIVDAQSKLHYRLFPALAARYTRARLLSMLQGFLGVRGMRDLGLRPALPWAFGLAWVRNTITYQVIARTPVGPKYLEWTGTRARRRALFRHFGADAPAIGELAER</sequence>
<dbReference type="PANTHER" id="PTHR37539:SF1">
    <property type="entry name" value="ER-BOUND OXYGENASE MPAB_MPAB'_RUBBER OXYGENASE CATALYTIC DOMAIN-CONTAINING PROTEIN"/>
    <property type="match status" value="1"/>
</dbReference>
<dbReference type="EMBL" id="CP059491">
    <property type="protein sequence ID" value="QMT01780.1"/>
    <property type="molecule type" value="Genomic_DNA"/>
</dbReference>
<dbReference type="GO" id="GO:0016491">
    <property type="term" value="F:oxidoreductase activity"/>
    <property type="evidence" value="ECO:0007669"/>
    <property type="project" value="InterPro"/>
</dbReference>
<dbReference type="Proteomes" id="UP000515663">
    <property type="component" value="Chromosome"/>
</dbReference>
<organism evidence="3 4">
    <name type="scientific">Gordonia jinghuaiqii</name>
    <dbReference type="NCBI Taxonomy" id="2758710"/>
    <lineage>
        <taxon>Bacteria</taxon>
        <taxon>Bacillati</taxon>
        <taxon>Actinomycetota</taxon>
        <taxon>Actinomycetes</taxon>
        <taxon>Mycobacteriales</taxon>
        <taxon>Gordoniaceae</taxon>
        <taxon>Gordonia</taxon>
    </lineage>
</organism>
<evidence type="ECO:0000313" key="4">
    <source>
        <dbReference type="Proteomes" id="UP000515663"/>
    </source>
</evidence>
<dbReference type="AlphaFoldDB" id="A0A7D7LRV9"/>
<proteinExistence type="predicted"/>
<evidence type="ECO:0000256" key="1">
    <source>
        <dbReference type="SAM" id="MobiDB-lite"/>
    </source>
</evidence>
<protein>
    <submittedName>
        <fullName evidence="3">DUF2236 domain-containing protein</fullName>
    </submittedName>
</protein>
<feature type="domain" description="ER-bound oxygenase mpaB/mpaB'/Rubber oxygenase catalytic" evidence="2">
    <location>
        <begin position="170"/>
        <end position="362"/>
    </location>
</feature>
<dbReference type="Pfam" id="PF09995">
    <property type="entry name" value="MPAB_Lcp_cat"/>
    <property type="match status" value="1"/>
</dbReference>
<evidence type="ECO:0000313" key="3">
    <source>
        <dbReference type="EMBL" id="QMT01780.1"/>
    </source>
</evidence>
<evidence type="ECO:0000259" key="2">
    <source>
        <dbReference type="Pfam" id="PF09995"/>
    </source>
</evidence>
<accession>A0A7D7LRV9</accession>
<dbReference type="PANTHER" id="PTHR37539">
    <property type="entry name" value="SECRETED PROTEIN-RELATED"/>
    <property type="match status" value="1"/>
</dbReference>
<keyword evidence="4" id="KW-1185">Reference proteome</keyword>
<name>A0A7D7LRV9_9ACTN</name>
<dbReference type="KEGG" id="gji:H1R19_00780"/>
<dbReference type="InterPro" id="IPR018713">
    <property type="entry name" value="MPAB/Lcp_cat_dom"/>
</dbReference>
<gene>
    <name evidence="3" type="ORF">H1R19_00780</name>
</gene>
<dbReference type="InterPro" id="IPR037473">
    <property type="entry name" value="Lcp-like"/>
</dbReference>